<comment type="caution">
    <text evidence="1">The sequence shown here is derived from an EMBL/GenBank/DDBJ whole genome shotgun (WGS) entry which is preliminary data.</text>
</comment>
<evidence type="ECO:0000313" key="2">
    <source>
        <dbReference type="Proteomes" id="UP000772618"/>
    </source>
</evidence>
<name>A0ABS5VZ75_9BACT</name>
<keyword evidence="2" id="KW-1185">Reference proteome</keyword>
<organism evidence="1 2">
    <name type="scientific">Chryseosolibacter indicus</name>
    <dbReference type="NCBI Taxonomy" id="2782351"/>
    <lineage>
        <taxon>Bacteria</taxon>
        <taxon>Pseudomonadati</taxon>
        <taxon>Bacteroidota</taxon>
        <taxon>Cytophagia</taxon>
        <taxon>Cytophagales</taxon>
        <taxon>Chryseotaleaceae</taxon>
        <taxon>Chryseosolibacter</taxon>
    </lineage>
</organism>
<proteinExistence type="predicted"/>
<sequence length="107" mass="12572">MRKDEVKSAAIVSRISRELNLTSEQQAKVHEIVKTRWKSIANVKALRKQVDYTAINQDALNEVRKVLTPQQFEQLMSLQRQRAIQRKDFLEKHPDYAFSAEDKDLDF</sequence>
<dbReference type="Proteomes" id="UP000772618">
    <property type="component" value="Unassembled WGS sequence"/>
</dbReference>
<evidence type="ECO:0000313" key="1">
    <source>
        <dbReference type="EMBL" id="MBT1706373.1"/>
    </source>
</evidence>
<dbReference type="RefSeq" id="WP_254157642.1">
    <property type="nucleotide sequence ID" value="NZ_JAHESD010000104.1"/>
</dbReference>
<dbReference type="EMBL" id="JAHESD010000104">
    <property type="protein sequence ID" value="MBT1706373.1"/>
    <property type="molecule type" value="Genomic_DNA"/>
</dbReference>
<gene>
    <name evidence="1" type="ORF">KK060_24055</name>
</gene>
<reference evidence="1 2" key="1">
    <citation type="submission" date="2021-05" db="EMBL/GenBank/DDBJ databases">
        <title>A Polyphasic approach of four new species of the genus Ohtaekwangia: Ohtaekwangia histidinii sp. nov., Ohtaekwangia cretensis sp. nov., Ohtaekwangia indiensis sp. nov., Ohtaekwangia reichenbachii sp. nov. from diverse environment.</title>
        <authorList>
            <person name="Octaviana S."/>
        </authorList>
    </citation>
    <scope>NUCLEOTIDE SEQUENCE [LARGE SCALE GENOMIC DNA]</scope>
    <source>
        <strain evidence="1 2">PWU20</strain>
    </source>
</reference>
<protein>
    <submittedName>
        <fullName evidence="1">Uncharacterized protein</fullName>
    </submittedName>
</protein>
<accession>A0ABS5VZ75</accession>